<feature type="compositionally biased region" description="Low complexity" evidence="1">
    <location>
        <begin position="63"/>
        <end position="83"/>
    </location>
</feature>
<evidence type="ECO:0000259" key="2">
    <source>
        <dbReference type="PROSITE" id="PS51299"/>
    </source>
</evidence>
<dbReference type="PANTHER" id="PTHR43828">
    <property type="entry name" value="ASPARAGINASE"/>
    <property type="match status" value="1"/>
</dbReference>
<dbReference type="Gene3D" id="3.10.260.10">
    <property type="entry name" value="Transcription regulator HTH, APSES-type DNA-binding domain"/>
    <property type="match status" value="1"/>
</dbReference>
<accession>M9M844</accession>
<dbReference type="PANTHER" id="PTHR43828:SF5">
    <property type="entry name" value="TRANSCRIPTIONAL REPRESSOR XBP1"/>
    <property type="match status" value="1"/>
</dbReference>
<proteinExistence type="predicted"/>
<dbReference type="OrthoDB" id="5562739at2759"/>
<feature type="compositionally biased region" description="Low complexity" evidence="1">
    <location>
        <begin position="447"/>
        <end position="469"/>
    </location>
</feature>
<dbReference type="GO" id="GO:0033309">
    <property type="term" value="C:SBF transcription complex"/>
    <property type="evidence" value="ECO:0007669"/>
    <property type="project" value="TreeGrafter"/>
</dbReference>
<dbReference type="PROSITE" id="PS51299">
    <property type="entry name" value="HTH_APSES"/>
    <property type="match status" value="1"/>
</dbReference>
<evidence type="ECO:0000313" key="3">
    <source>
        <dbReference type="EMBL" id="GAC77460.1"/>
    </source>
</evidence>
<reference evidence="4" key="1">
    <citation type="journal article" date="2013" name="Genome Announc.">
        <title>Genome sequence of the basidiomycetous yeast Pseudozyma antarctica T-34, a producer of the glycolipid biosurfactants mannosylerythritol lipids.</title>
        <authorList>
            <person name="Morita T."/>
            <person name="Koike H."/>
            <person name="Koyama Y."/>
            <person name="Hagiwara H."/>
            <person name="Ito E."/>
            <person name="Fukuoka T."/>
            <person name="Imura T."/>
            <person name="Machida M."/>
            <person name="Kitamoto D."/>
        </authorList>
    </citation>
    <scope>NUCLEOTIDE SEQUENCE [LARGE SCALE GENOMIC DNA]</scope>
    <source>
        <strain evidence="4">T-34</strain>
    </source>
</reference>
<dbReference type="Proteomes" id="UP000011976">
    <property type="component" value="Unassembled WGS sequence"/>
</dbReference>
<feature type="region of interest" description="Disordered" evidence="1">
    <location>
        <begin position="446"/>
        <end position="469"/>
    </location>
</feature>
<dbReference type="STRING" id="1151754.M9M844"/>
<dbReference type="AlphaFoldDB" id="M9M844"/>
<feature type="region of interest" description="Disordered" evidence="1">
    <location>
        <begin position="555"/>
        <end position="587"/>
    </location>
</feature>
<evidence type="ECO:0000313" key="4">
    <source>
        <dbReference type="Proteomes" id="UP000011976"/>
    </source>
</evidence>
<feature type="compositionally biased region" description="Basic and acidic residues" evidence="1">
    <location>
        <begin position="84"/>
        <end position="96"/>
    </location>
</feature>
<dbReference type="GO" id="GO:0000981">
    <property type="term" value="F:DNA-binding transcription factor activity, RNA polymerase II-specific"/>
    <property type="evidence" value="ECO:0007669"/>
    <property type="project" value="UniProtKB-ARBA"/>
</dbReference>
<sequence length="587" mass="62023">MTLHPNPLEASVCGSPLRRCPVALVAGSPSHAWSVSNCVCDFAVPDAYKCPAPHSPPDHPFDSDAPAETPTSVTSSADSSSSSEKGEAATELDDDKHLKNQLDLDSIAFAADLLVKMKTTAGIPGSMELASNTDGRMGMHMGPGGMQKRGPPYMRKDAELLRRQSDAMKAEQAEGFFIGGPRPAKLFPTPIHELRKGKYATTGGDRGFMTVFEYDVRGHTMMIDVDTSLVRFTSITQALGKNKVNFGRLVRTCPALDPHITKLKGGYLSIQGTWLPYDLAKELSRRIAWDIRDHLVPLFGYDFPASCLRPDSEGFGQLAIGMSPKRARKRHNNGGPHQTSCYGPSLPISVVDGETIEHKAPGHGGMGLQPHVPVFHYTKAPGYDRAWCADEAATRHVMNAGQDSVMWQQAAANAACGPNLLQLSSLAAASHSQCPPTMLELDTHAANAGNSSSPIVSSPPSSNASSSSGSASQGYANYALMVPPTVPSHAAGGDALADDGSASSLFLAQAPMSPPKTSSSPNEAGTCTGMAELGYFDTKPPLWTATSQMAAYLPSRPIASTPPNGSGSSAPGAQAFQFEWQQSSVSS</sequence>
<organism evidence="3 4">
    <name type="scientific">Pseudozyma antarctica (strain T-34)</name>
    <name type="common">Yeast</name>
    <name type="synonym">Candida antarctica</name>
    <dbReference type="NCBI Taxonomy" id="1151754"/>
    <lineage>
        <taxon>Eukaryota</taxon>
        <taxon>Fungi</taxon>
        <taxon>Dikarya</taxon>
        <taxon>Basidiomycota</taxon>
        <taxon>Ustilaginomycotina</taxon>
        <taxon>Ustilaginomycetes</taxon>
        <taxon>Ustilaginales</taxon>
        <taxon>Ustilaginaceae</taxon>
        <taxon>Moesziomyces</taxon>
    </lineage>
</organism>
<feature type="domain" description="HTH APSES-type" evidence="2">
    <location>
        <begin position="198"/>
        <end position="310"/>
    </location>
</feature>
<dbReference type="InterPro" id="IPR036887">
    <property type="entry name" value="HTH_APSES_sf"/>
</dbReference>
<dbReference type="InterPro" id="IPR051642">
    <property type="entry name" value="SWI6-like"/>
</dbReference>
<dbReference type="InterPro" id="IPR003163">
    <property type="entry name" value="Tscrpt_reg_HTH_APSES-type"/>
</dbReference>
<dbReference type="GO" id="GO:0003677">
    <property type="term" value="F:DNA binding"/>
    <property type="evidence" value="ECO:0007669"/>
    <property type="project" value="InterPro"/>
</dbReference>
<dbReference type="GO" id="GO:0030907">
    <property type="term" value="C:MBF transcription complex"/>
    <property type="evidence" value="ECO:0007669"/>
    <property type="project" value="TreeGrafter"/>
</dbReference>
<feature type="compositionally biased region" description="Polar residues" evidence="1">
    <location>
        <begin position="561"/>
        <end position="571"/>
    </location>
</feature>
<dbReference type="SUPFAM" id="SSF54616">
    <property type="entry name" value="DNA-binding domain of Mlu1-box binding protein MBP1"/>
    <property type="match status" value="1"/>
</dbReference>
<gene>
    <name evidence="3" type="ORF">PANT_26d00060</name>
</gene>
<dbReference type="FunFam" id="3.10.260.10:FF:000007">
    <property type="entry name" value="DNA-binding domain of Mlu1-box binding protein MBP1"/>
    <property type="match status" value="1"/>
</dbReference>
<protein>
    <recommendedName>
        <fullName evidence="2">HTH APSES-type domain-containing protein</fullName>
    </recommendedName>
</protein>
<feature type="region of interest" description="Disordered" evidence="1">
    <location>
        <begin position="55"/>
        <end position="96"/>
    </location>
</feature>
<name>M9M844_PSEA3</name>
<dbReference type="EMBL" id="DF196792">
    <property type="protein sequence ID" value="GAC77460.1"/>
    <property type="molecule type" value="Genomic_DNA"/>
</dbReference>
<evidence type="ECO:0000256" key="1">
    <source>
        <dbReference type="SAM" id="MobiDB-lite"/>
    </source>
</evidence>